<gene>
    <name evidence="2" type="ORF">JF76_08780</name>
</gene>
<sequence length="101" mass="11827">MAANIIYYGINILDYIIWIYSIIMVIDAILSWIPFLRDSSLSRIINLIIDPYLNLFRKGPILRLSNATGLDISFLIGLLLLYFVQNYVLRWIANILFRLFV</sequence>
<reference evidence="2 3" key="1">
    <citation type="submission" date="2014-12" db="EMBL/GenBank/DDBJ databases">
        <title>Comparative genomics of the lactic acid bacteria isolated from the honey bee gut.</title>
        <authorList>
            <person name="Ellegaard K.M."/>
            <person name="Tamarit D."/>
            <person name="Javelind E."/>
            <person name="Olofsson T."/>
            <person name="Andersson S.G."/>
            <person name="Vasquez A."/>
        </authorList>
    </citation>
    <scope>NUCLEOTIDE SEQUENCE [LARGE SCALE GENOMIC DNA]</scope>
    <source>
        <strain evidence="2 3">Biut2</strain>
    </source>
</reference>
<dbReference type="Proteomes" id="UP000033533">
    <property type="component" value="Unassembled WGS sequence"/>
</dbReference>
<evidence type="ECO:0000313" key="3">
    <source>
        <dbReference type="Proteomes" id="UP000033533"/>
    </source>
</evidence>
<dbReference type="HOGENOM" id="CLU_136788_4_2_9"/>
<comment type="caution">
    <text evidence="2">The sequence shown here is derived from an EMBL/GenBank/DDBJ whole genome shotgun (WGS) entry which is preliminary data.</text>
</comment>
<feature type="transmembrane region" description="Helical" evidence="1">
    <location>
        <begin position="12"/>
        <end position="33"/>
    </location>
</feature>
<keyword evidence="2" id="KW-0132">Cell division</keyword>
<accession>A0A0F4LAT8</accession>
<keyword evidence="1" id="KW-0472">Membrane</keyword>
<organism evidence="2 3">
    <name type="scientific">Lactobacillus kullabergensis</name>
    <dbReference type="NCBI Taxonomy" id="1218493"/>
    <lineage>
        <taxon>Bacteria</taxon>
        <taxon>Bacillati</taxon>
        <taxon>Bacillota</taxon>
        <taxon>Bacilli</taxon>
        <taxon>Lactobacillales</taxon>
        <taxon>Lactobacillaceae</taxon>
        <taxon>Lactobacillus</taxon>
    </lineage>
</organism>
<evidence type="ECO:0000313" key="2">
    <source>
        <dbReference type="EMBL" id="KJY55932.1"/>
    </source>
</evidence>
<dbReference type="EMBL" id="JXBY01000018">
    <property type="protein sequence ID" value="KJY55932.1"/>
    <property type="molecule type" value="Genomic_DNA"/>
</dbReference>
<feature type="transmembrane region" description="Helical" evidence="1">
    <location>
        <begin position="72"/>
        <end position="89"/>
    </location>
</feature>
<dbReference type="GO" id="GO:0051301">
    <property type="term" value="P:cell division"/>
    <property type="evidence" value="ECO:0007669"/>
    <property type="project" value="UniProtKB-KW"/>
</dbReference>
<keyword evidence="1" id="KW-1133">Transmembrane helix</keyword>
<name>A0A0F4LAT8_9LACO</name>
<keyword evidence="1" id="KW-0812">Transmembrane</keyword>
<dbReference type="PATRIC" id="fig|1218493.3.peg.931"/>
<protein>
    <submittedName>
        <fullName evidence="2">Cell division membrane protein</fullName>
    </submittedName>
</protein>
<evidence type="ECO:0000256" key="1">
    <source>
        <dbReference type="SAM" id="Phobius"/>
    </source>
</evidence>
<dbReference type="InterPro" id="IPR003425">
    <property type="entry name" value="CCB3/YggT"/>
</dbReference>
<dbReference type="OrthoDB" id="47652at2"/>
<dbReference type="AlphaFoldDB" id="A0A0F4LAT8"/>
<dbReference type="STRING" id="1218493.JF76_08780"/>
<proteinExistence type="predicted"/>
<dbReference type="Pfam" id="PF02325">
    <property type="entry name" value="CCB3_YggT"/>
    <property type="match status" value="1"/>
</dbReference>
<dbReference type="GO" id="GO:0016020">
    <property type="term" value="C:membrane"/>
    <property type="evidence" value="ECO:0007669"/>
    <property type="project" value="InterPro"/>
</dbReference>
<keyword evidence="2" id="KW-0131">Cell cycle</keyword>
<dbReference type="RefSeq" id="WP_045928000.1">
    <property type="nucleotide sequence ID" value="NZ_JBHSZS010000009.1"/>
</dbReference>